<gene>
    <name evidence="2" type="ORF">CORC01_12976</name>
</gene>
<dbReference type="AlphaFoldDB" id="A0A1G4ARG1"/>
<evidence type="ECO:0000256" key="1">
    <source>
        <dbReference type="SAM" id="MobiDB-lite"/>
    </source>
</evidence>
<feature type="region of interest" description="Disordered" evidence="1">
    <location>
        <begin position="1"/>
        <end position="107"/>
    </location>
</feature>
<evidence type="ECO:0000313" key="2">
    <source>
        <dbReference type="EMBL" id="OHE91749.1"/>
    </source>
</evidence>
<evidence type="ECO:0000313" key="3">
    <source>
        <dbReference type="Proteomes" id="UP000176998"/>
    </source>
</evidence>
<name>A0A1G4ARG1_9PEZI</name>
<feature type="compositionally biased region" description="Basic and acidic residues" evidence="1">
    <location>
        <begin position="45"/>
        <end position="56"/>
    </location>
</feature>
<accession>A0A1G4ARG1</accession>
<dbReference type="GeneID" id="34566104"/>
<sequence>MQPYSRPGRGGNVTPPSVREASPVRQQAPLQRRANTSCESTGEWKQPKPLEERPEKSASSGDKVQDCIEYKPLPRPPAKSSIATTGCTKSAPNDTAKQQPLGDFRPVETSILGNGIAQGDSFIHKETHQTDSQKSPPSGIRETHEQRAPTQHQFSSIGNHPFHFSPVAGQRLDRELTSVANTRPICSQPEEQNQWSQLIVDHPFNGFPSDADMEAAETLVQMASGKHDHIPNFETGTRDCTKTNRPTKGLSVPGTKVLILSGPTVADKSDGLQGEAKSQCPQSARIFDLEKRVTSLENVVRELQGSTVRGTGNNGNYFLRPQSPPNSEQSFDTVSDASI</sequence>
<organism evidence="2 3">
    <name type="scientific">Colletotrichum orchidophilum</name>
    <dbReference type="NCBI Taxonomy" id="1209926"/>
    <lineage>
        <taxon>Eukaryota</taxon>
        <taxon>Fungi</taxon>
        <taxon>Dikarya</taxon>
        <taxon>Ascomycota</taxon>
        <taxon>Pezizomycotina</taxon>
        <taxon>Sordariomycetes</taxon>
        <taxon>Hypocreomycetidae</taxon>
        <taxon>Glomerellales</taxon>
        <taxon>Glomerellaceae</taxon>
        <taxon>Colletotrichum</taxon>
    </lineage>
</organism>
<feature type="compositionally biased region" description="Polar residues" evidence="1">
    <location>
        <begin position="306"/>
        <end position="316"/>
    </location>
</feature>
<keyword evidence="3" id="KW-1185">Reference proteome</keyword>
<dbReference type="EMBL" id="MJBS01000172">
    <property type="protein sequence ID" value="OHE91749.1"/>
    <property type="molecule type" value="Genomic_DNA"/>
</dbReference>
<protein>
    <submittedName>
        <fullName evidence="2">Uncharacterized protein</fullName>
    </submittedName>
</protein>
<comment type="caution">
    <text evidence="2">The sequence shown here is derived from an EMBL/GenBank/DDBJ whole genome shotgun (WGS) entry which is preliminary data.</text>
</comment>
<dbReference type="RefSeq" id="XP_022468921.1">
    <property type="nucleotide sequence ID" value="XM_022624594.1"/>
</dbReference>
<feature type="compositionally biased region" description="Polar residues" evidence="1">
    <location>
        <begin position="24"/>
        <end position="40"/>
    </location>
</feature>
<feature type="region of interest" description="Disordered" evidence="1">
    <location>
        <begin position="306"/>
        <end position="339"/>
    </location>
</feature>
<dbReference type="Proteomes" id="UP000176998">
    <property type="component" value="Unassembled WGS sequence"/>
</dbReference>
<feature type="region of interest" description="Disordered" evidence="1">
    <location>
        <begin position="126"/>
        <end position="166"/>
    </location>
</feature>
<proteinExistence type="predicted"/>
<feature type="compositionally biased region" description="Polar residues" evidence="1">
    <location>
        <begin position="325"/>
        <end position="339"/>
    </location>
</feature>
<reference evidence="2 3" key="1">
    <citation type="submission" date="2016-09" db="EMBL/GenBank/DDBJ databases">
        <authorList>
            <person name="Capua I."/>
            <person name="De Benedictis P."/>
            <person name="Joannis T."/>
            <person name="Lombin L.H."/>
            <person name="Cattoli G."/>
        </authorList>
    </citation>
    <scope>NUCLEOTIDE SEQUENCE [LARGE SCALE GENOMIC DNA]</scope>
    <source>
        <strain evidence="2 3">IMI 309357</strain>
    </source>
</reference>
<feature type="compositionally biased region" description="Polar residues" evidence="1">
    <location>
        <begin position="148"/>
        <end position="158"/>
    </location>
</feature>
<feature type="compositionally biased region" description="Polar residues" evidence="1">
    <location>
        <begin position="81"/>
        <end position="98"/>
    </location>
</feature>